<gene>
    <name evidence="1" type="ORF">NP493_863g01062</name>
</gene>
<keyword evidence="2" id="KW-1185">Reference proteome</keyword>
<name>A0AAD9KLR1_RIDPI</name>
<dbReference type="EMBL" id="JAODUO010000863">
    <property type="protein sequence ID" value="KAK2173616.1"/>
    <property type="molecule type" value="Genomic_DNA"/>
</dbReference>
<dbReference type="AlphaFoldDB" id="A0AAD9KLR1"/>
<comment type="caution">
    <text evidence="1">The sequence shown here is derived from an EMBL/GenBank/DDBJ whole genome shotgun (WGS) entry which is preliminary data.</text>
</comment>
<dbReference type="Proteomes" id="UP001209878">
    <property type="component" value="Unassembled WGS sequence"/>
</dbReference>
<protein>
    <submittedName>
        <fullName evidence="1">Uncharacterized protein</fullName>
    </submittedName>
</protein>
<sequence>MYLYSLQHSLRLQYLATNATLGSIFLQEFEIGLDVPCSLCIRESTVRYQWYISNIPSRHLVSMSTTDKHKTTVFKVMAVKLICSLDDKVLSSSNVPTRGLQYKCHSSTSQDQAQKCMYSCTLSQTCMYVQCMFVCVGVCTTD</sequence>
<evidence type="ECO:0000313" key="2">
    <source>
        <dbReference type="Proteomes" id="UP001209878"/>
    </source>
</evidence>
<organism evidence="1 2">
    <name type="scientific">Ridgeia piscesae</name>
    <name type="common">Tubeworm</name>
    <dbReference type="NCBI Taxonomy" id="27915"/>
    <lineage>
        <taxon>Eukaryota</taxon>
        <taxon>Metazoa</taxon>
        <taxon>Spiralia</taxon>
        <taxon>Lophotrochozoa</taxon>
        <taxon>Annelida</taxon>
        <taxon>Polychaeta</taxon>
        <taxon>Sedentaria</taxon>
        <taxon>Canalipalpata</taxon>
        <taxon>Sabellida</taxon>
        <taxon>Siboglinidae</taxon>
        <taxon>Ridgeia</taxon>
    </lineage>
</organism>
<accession>A0AAD9KLR1</accession>
<reference evidence="1" key="1">
    <citation type="journal article" date="2023" name="Mol. Biol. Evol.">
        <title>Third-Generation Sequencing Reveals the Adaptive Role of the Epigenome in Three Deep-Sea Polychaetes.</title>
        <authorList>
            <person name="Perez M."/>
            <person name="Aroh O."/>
            <person name="Sun Y."/>
            <person name="Lan Y."/>
            <person name="Juniper S.K."/>
            <person name="Young C.R."/>
            <person name="Angers B."/>
            <person name="Qian P.Y."/>
        </authorList>
    </citation>
    <scope>NUCLEOTIDE SEQUENCE</scope>
    <source>
        <strain evidence="1">R07B-5</strain>
    </source>
</reference>
<proteinExistence type="predicted"/>
<evidence type="ECO:0000313" key="1">
    <source>
        <dbReference type="EMBL" id="KAK2173616.1"/>
    </source>
</evidence>